<organism evidence="2 3">
    <name type="scientific">Pontibacter indicus</name>
    <dbReference type="NCBI Taxonomy" id="1317125"/>
    <lineage>
        <taxon>Bacteria</taxon>
        <taxon>Pseudomonadati</taxon>
        <taxon>Bacteroidota</taxon>
        <taxon>Cytophagia</taxon>
        <taxon>Cytophagales</taxon>
        <taxon>Hymenobacteraceae</taxon>
        <taxon>Pontibacter</taxon>
    </lineage>
</organism>
<sequence>MLQTFTLQLKQTASDLWAFLKTPKDEPATLDSSSSKFRILLYVLLIDVLLVFALTGIKGLVELIGWHTGNTHAVLEFMRSFPVWAFLLLGVLIVPFLEELVFRYGLRFKSGYMVLLAFAVAIALGVVAYSLVPLEGAIGAWIILGMAMVLYGLNGEAVTGFLEKIWRKVYAVFFYLMAFAFGLIHITNFTDFDYASAAVLLIPILVAPQIVGGMLMGYMRVKHGFRWGYFLHASHNALFFGLALAFMGTLEEKLQIQNESYTLQVEEHMRHDQTAIASKFIGPDSIGFENQKLHDVILALLDKEESLVELDKKKHQYTAIDLRFKAHNPSEDVIESKQQVLEQLQQVYKFEVTYRSQKRDAWDVAVADADLLATHYVADLGRSTVQYNEEEITFENVTLGELVGAVEKNFKVGLISDRKLLELGKYDFKLPKNDFEQAKEDLKTKYGILLQSRMELADLAVVSFK</sequence>
<dbReference type="GO" id="GO:0008233">
    <property type="term" value="F:peptidase activity"/>
    <property type="evidence" value="ECO:0007669"/>
    <property type="project" value="UniProtKB-KW"/>
</dbReference>
<feature type="transmembrane region" description="Helical" evidence="1">
    <location>
        <begin position="169"/>
        <end position="188"/>
    </location>
</feature>
<keyword evidence="1" id="KW-0472">Membrane</keyword>
<feature type="transmembrane region" description="Helical" evidence="1">
    <location>
        <begin position="81"/>
        <end position="102"/>
    </location>
</feature>
<proteinExistence type="predicted"/>
<dbReference type="AlphaFoldDB" id="A0A1R3XHF7"/>
<reference evidence="3" key="1">
    <citation type="submission" date="2017-01" db="EMBL/GenBank/DDBJ databases">
        <authorList>
            <person name="Varghese N."/>
            <person name="Submissions S."/>
        </authorList>
    </citation>
    <scope>NUCLEOTIDE SEQUENCE [LARGE SCALE GENOMIC DNA]</scope>
    <source>
        <strain evidence="3">LP100</strain>
    </source>
</reference>
<feature type="transmembrane region" description="Helical" evidence="1">
    <location>
        <begin position="114"/>
        <end position="132"/>
    </location>
</feature>
<dbReference type="RefSeq" id="WP_076668980.1">
    <property type="nucleotide sequence ID" value="NZ_FTPP01000002.1"/>
</dbReference>
<feature type="transmembrane region" description="Helical" evidence="1">
    <location>
        <begin position="229"/>
        <end position="250"/>
    </location>
</feature>
<feature type="transmembrane region" description="Helical" evidence="1">
    <location>
        <begin position="39"/>
        <end position="61"/>
    </location>
</feature>
<keyword evidence="1" id="KW-1133">Transmembrane helix</keyword>
<gene>
    <name evidence="2" type="ORF">SAMN05444128_2304</name>
</gene>
<feature type="transmembrane region" description="Helical" evidence="1">
    <location>
        <begin position="194"/>
        <end position="217"/>
    </location>
</feature>
<accession>A0A1R3XHF7</accession>
<dbReference type="OrthoDB" id="847268at2"/>
<feature type="transmembrane region" description="Helical" evidence="1">
    <location>
        <begin position="138"/>
        <end position="162"/>
    </location>
</feature>
<dbReference type="STRING" id="1317125.SAMN05444128_2304"/>
<dbReference type="EMBL" id="FTPP01000002">
    <property type="protein sequence ID" value="SIT90487.1"/>
    <property type="molecule type" value="Genomic_DNA"/>
</dbReference>
<dbReference type="GO" id="GO:0006508">
    <property type="term" value="P:proteolysis"/>
    <property type="evidence" value="ECO:0007669"/>
    <property type="project" value="UniProtKB-KW"/>
</dbReference>
<protein>
    <submittedName>
        <fullName evidence="2">CAAX protease self-immunity</fullName>
    </submittedName>
</protein>
<keyword evidence="2" id="KW-0645">Protease</keyword>
<evidence type="ECO:0000313" key="3">
    <source>
        <dbReference type="Proteomes" id="UP000187181"/>
    </source>
</evidence>
<dbReference type="Proteomes" id="UP000187181">
    <property type="component" value="Unassembled WGS sequence"/>
</dbReference>
<name>A0A1R3XHF7_9BACT</name>
<keyword evidence="2" id="KW-0378">Hydrolase</keyword>
<keyword evidence="1" id="KW-0812">Transmembrane</keyword>
<keyword evidence="3" id="KW-1185">Reference proteome</keyword>
<evidence type="ECO:0000313" key="2">
    <source>
        <dbReference type="EMBL" id="SIT90487.1"/>
    </source>
</evidence>
<evidence type="ECO:0000256" key="1">
    <source>
        <dbReference type="SAM" id="Phobius"/>
    </source>
</evidence>